<dbReference type="CDD" id="cd11386">
    <property type="entry name" value="MCP_signal"/>
    <property type="match status" value="1"/>
</dbReference>
<dbReference type="Proteomes" id="UP000753724">
    <property type="component" value="Unassembled WGS sequence"/>
</dbReference>
<evidence type="ECO:0000256" key="2">
    <source>
        <dbReference type="ARBA" id="ARBA00029447"/>
    </source>
</evidence>
<dbReference type="PROSITE" id="PS50111">
    <property type="entry name" value="CHEMOTAXIS_TRANSDUC_2"/>
    <property type="match status" value="1"/>
</dbReference>
<dbReference type="EMBL" id="JAAAPO010000002">
    <property type="protein sequence ID" value="NBC36397.1"/>
    <property type="molecule type" value="Genomic_DNA"/>
</dbReference>
<organism evidence="8 9">
    <name type="scientific">Novosphingobium ovatum</name>
    <dbReference type="NCBI Taxonomy" id="1908523"/>
    <lineage>
        <taxon>Bacteria</taxon>
        <taxon>Pseudomonadati</taxon>
        <taxon>Pseudomonadota</taxon>
        <taxon>Alphaproteobacteria</taxon>
        <taxon>Sphingomonadales</taxon>
        <taxon>Sphingomonadaceae</taxon>
        <taxon>Novosphingobium</taxon>
    </lineage>
</organism>
<dbReference type="Gene3D" id="1.10.287.950">
    <property type="entry name" value="Methyl-accepting chemotaxis protein"/>
    <property type="match status" value="1"/>
</dbReference>
<accession>A0ABW9XD21</accession>
<dbReference type="InterPro" id="IPR004089">
    <property type="entry name" value="MCPsignal_dom"/>
</dbReference>
<feature type="coiled-coil region" evidence="4">
    <location>
        <begin position="169"/>
        <end position="197"/>
    </location>
</feature>
<keyword evidence="9" id="KW-1185">Reference proteome</keyword>
<keyword evidence="5" id="KW-1133">Transmembrane helix</keyword>
<evidence type="ECO:0000259" key="7">
    <source>
        <dbReference type="PROSITE" id="PS50885"/>
    </source>
</evidence>
<comment type="caution">
    <text evidence="8">The sequence shown here is derived from an EMBL/GenBank/DDBJ whole genome shotgun (WGS) entry which is preliminary data.</text>
</comment>
<dbReference type="PANTHER" id="PTHR43531">
    <property type="entry name" value="PROTEIN ICFG"/>
    <property type="match status" value="1"/>
</dbReference>
<keyword evidence="5" id="KW-0812">Transmembrane</keyword>
<keyword evidence="3" id="KW-0807">Transducer</keyword>
<dbReference type="Pfam" id="PF00015">
    <property type="entry name" value="MCPsignal"/>
    <property type="match status" value="1"/>
</dbReference>
<evidence type="ECO:0000256" key="1">
    <source>
        <dbReference type="ARBA" id="ARBA00022500"/>
    </source>
</evidence>
<dbReference type="InterPro" id="IPR003660">
    <property type="entry name" value="HAMP_dom"/>
</dbReference>
<sequence length="512" mass="54134">MDEIDNLRHLGMRALVGMCWLGVLLIAGGTAFATTGYVPLLLALGLTAVPTMMVSGGRTDAAARLTMGATLPLYPALLLYQWSGSTWMIDLHMSFFAVIAMLAILADWRPIIAGAGVTAVHHLVLNFAAPSMVFGATGDLGRVVLHAVVVIAETAVLVALANRMERGMIEQAEAEAEKALLRAQAEADRDAREAEQQAVVNQIGEALRELSQGNLSHRIHTCFPANFEGLRSDFNRTVEDLEAMVGNVAEASQHIQSGASEIRVASDDLARRTEQQAASVEQANSTMHRLVAIATETAQNAASVNDALASAQRSATEGEEVVGRAMATMELVERSANEIRQIISLIDGIAFQTNLLALNAGVEAARAGESGKGFAVVATEVRALAQRSADAANSIKALIDTSTTQVAEGVTQVMQTGEALRGIMEQVVQIGMAVDGIAQAATGNAADLRRVNETFGTLDQSTQQNAAMVEESTAALGALANETNTLMQVVSRFRRSMRQIESGKMGGISRAA</sequence>
<feature type="transmembrane region" description="Helical" evidence="5">
    <location>
        <begin position="112"/>
        <end position="137"/>
    </location>
</feature>
<evidence type="ECO:0000259" key="6">
    <source>
        <dbReference type="PROSITE" id="PS50111"/>
    </source>
</evidence>
<feature type="transmembrane region" description="Helical" evidence="5">
    <location>
        <begin position="86"/>
        <end position="105"/>
    </location>
</feature>
<keyword evidence="5" id="KW-0472">Membrane</keyword>
<dbReference type="SUPFAM" id="SSF58104">
    <property type="entry name" value="Methyl-accepting chemotaxis protein (MCP) signaling domain"/>
    <property type="match status" value="1"/>
</dbReference>
<name>A0ABW9XD21_9SPHN</name>
<comment type="similarity">
    <text evidence="2">Belongs to the methyl-accepting chemotaxis (MCP) protein family.</text>
</comment>
<feature type="domain" description="Methyl-accepting transducer" evidence="6">
    <location>
        <begin position="251"/>
        <end position="480"/>
    </location>
</feature>
<reference evidence="9" key="1">
    <citation type="submission" date="2020-01" db="EMBL/GenBank/DDBJ databases">
        <title>Sphingomonas sp. strain CSW-10.</title>
        <authorList>
            <person name="Chen W.-M."/>
        </authorList>
    </citation>
    <scope>NUCLEOTIDE SEQUENCE [LARGE SCALE GENOMIC DNA]</scope>
    <source>
        <strain evidence="9">FSY-8</strain>
    </source>
</reference>
<dbReference type="PANTHER" id="PTHR43531:SF11">
    <property type="entry name" value="METHYL-ACCEPTING CHEMOTAXIS PROTEIN 3"/>
    <property type="match status" value="1"/>
</dbReference>
<evidence type="ECO:0000256" key="3">
    <source>
        <dbReference type="PROSITE-ProRule" id="PRU00284"/>
    </source>
</evidence>
<protein>
    <submittedName>
        <fullName evidence="8">Methyl-accepting chemotaxis protein</fullName>
    </submittedName>
</protein>
<evidence type="ECO:0000256" key="5">
    <source>
        <dbReference type="SAM" id="Phobius"/>
    </source>
</evidence>
<evidence type="ECO:0000313" key="9">
    <source>
        <dbReference type="Proteomes" id="UP000753724"/>
    </source>
</evidence>
<evidence type="ECO:0000313" key="8">
    <source>
        <dbReference type="EMBL" id="NBC36397.1"/>
    </source>
</evidence>
<gene>
    <name evidence="8" type="ORF">GTZ99_07500</name>
</gene>
<keyword evidence="1" id="KW-0145">Chemotaxis</keyword>
<dbReference type="SMART" id="SM00283">
    <property type="entry name" value="MA"/>
    <property type="match status" value="1"/>
</dbReference>
<evidence type="ECO:0000256" key="4">
    <source>
        <dbReference type="SAM" id="Coils"/>
    </source>
</evidence>
<dbReference type="RefSeq" id="WP_161717616.1">
    <property type="nucleotide sequence ID" value="NZ_JAAAPO010000002.1"/>
</dbReference>
<feature type="domain" description="HAMP" evidence="7">
    <location>
        <begin position="194"/>
        <end position="246"/>
    </location>
</feature>
<keyword evidence="4" id="KW-0175">Coiled coil</keyword>
<feature type="transmembrane region" description="Helical" evidence="5">
    <location>
        <begin position="143"/>
        <end position="161"/>
    </location>
</feature>
<dbReference type="PROSITE" id="PS50885">
    <property type="entry name" value="HAMP"/>
    <property type="match status" value="1"/>
</dbReference>
<dbReference type="InterPro" id="IPR051310">
    <property type="entry name" value="MCP_chemotaxis"/>
</dbReference>
<proteinExistence type="inferred from homology"/>